<dbReference type="InterPro" id="IPR032259">
    <property type="entry name" value="HIBYL-CoA-H"/>
</dbReference>
<evidence type="ECO:0000256" key="1">
    <source>
        <dbReference type="ARBA" id="ARBA00022801"/>
    </source>
</evidence>
<dbReference type="EC" id="3.1.2.4" evidence="2"/>
<evidence type="ECO:0000259" key="3">
    <source>
        <dbReference type="Pfam" id="PF16113"/>
    </source>
</evidence>
<dbReference type="NCBIfam" id="NF004127">
    <property type="entry name" value="PRK05617.1"/>
    <property type="match status" value="1"/>
</dbReference>
<name>A0AA38ZBI8_VITRO</name>
<comment type="caution">
    <text evidence="4">The sequence shown here is derived from an EMBL/GenBank/DDBJ whole genome shotgun (WGS) entry which is preliminary data.</text>
</comment>
<keyword evidence="5" id="KW-1185">Reference proteome</keyword>
<dbReference type="GO" id="GO:0006574">
    <property type="term" value="P:L-valine catabolic process"/>
    <property type="evidence" value="ECO:0007669"/>
    <property type="project" value="UniProtKB-UniRule"/>
</dbReference>
<feature type="domain" description="Enoyl-CoA hydratase/isomerase" evidence="3">
    <location>
        <begin position="21"/>
        <end position="353"/>
    </location>
</feature>
<dbReference type="Gene3D" id="3.90.226.10">
    <property type="entry name" value="2-enoyl-CoA Hydratase, Chain A, domain 1"/>
    <property type="match status" value="1"/>
</dbReference>
<comment type="pathway">
    <text evidence="2">Amino-acid degradation; L-valine degradation.</text>
</comment>
<organism evidence="4 5">
    <name type="scientific">Vitis rotundifolia</name>
    <name type="common">Muscadine grape</name>
    <dbReference type="NCBI Taxonomy" id="103349"/>
    <lineage>
        <taxon>Eukaryota</taxon>
        <taxon>Viridiplantae</taxon>
        <taxon>Streptophyta</taxon>
        <taxon>Embryophyta</taxon>
        <taxon>Tracheophyta</taxon>
        <taxon>Spermatophyta</taxon>
        <taxon>Magnoliopsida</taxon>
        <taxon>eudicotyledons</taxon>
        <taxon>Gunneridae</taxon>
        <taxon>Pentapetalae</taxon>
        <taxon>rosids</taxon>
        <taxon>Vitales</taxon>
        <taxon>Vitaceae</taxon>
        <taxon>Viteae</taxon>
        <taxon>Vitis</taxon>
    </lineage>
</organism>
<dbReference type="EMBL" id="JARBHA010000012">
    <property type="protein sequence ID" value="KAJ9685968.1"/>
    <property type="molecule type" value="Genomic_DNA"/>
</dbReference>
<dbReference type="FunFam" id="3.90.226.10:FF:000027">
    <property type="entry name" value="Probable 3-hydroxyisobutyryl-CoA hydrolase 2"/>
    <property type="match status" value="1"/>
</dbReference>
<comment type="function">
    <text evidence="2">Hydrolyzes 3-hydroxyisobutyryl-CoA (HIBYL-CoA), a saline catabolite. Has high activity toward isobutyryl-CoA. Could be an isobutyryl-CoA dehydrogenase that functions in valine catabolism.</text>
</comment>
<sequence length="389" mass="43917">MAQEVVKPDEQVVLGEEIENIRVITLNRPRQLNVISSKVVSLLAKYLEKWEKDDKAELVIIKAIGRAFSAGGDLKMFYDGREPRDSCLEVVYRMYWLCYHIHTYKKTQVALVHGISMGGGASLMVPMKFSVVTEKTVFATPEATIGFHTDCGFSYMLSHLPGHLGEFIALTGARLNGKELVTVGLATHYVPSEKMPELEKRLMCLNSGDRNAVKSAIEEFSLDVKVDEESVLNKQSTINECFSKDSVEEIIKSFETEASKEGNAWIGPMLKSLKRSSPTGLKITLRSIREGRNQTLTESLKKEFRLTMNILRTTISNDVYEGIRALTIDKDNAPKWDPPTLDKVNGEKVDIVFQPFKDELELQIPEKEECRWDGKYEHSAYAQVTEEAK</sequence>
<comment type="catalytic activity">
    <reaction evidence="2">
        <text>3-hydroxy-2-methylpropanoyl-CoA + H2O = 3-hydroxy-2-methylpropanoate + CoA + H(+)</text>
        <dbReference type="Rhea" id="RHEA:20888"/>
        <dbReference type="ChEBI" id="CHEBI:11805"/>
        <dbReference type="ChEBI" id="CHEBI:15377"/>
        <dbReference type="ChEBI" id="CHEBI:15378"/>
        <dbReference type="ChEBI" id="CHEBI:57287"/>
        <dbReference type="ChEBI" id="CHEBI:57340"/>
        <dbReference type="EC" id="3.1.2.4"/>
    </reaction>
</comment>
<dbReference type="PANTHER" id="PTHR43176:SF2">
    <property type="entry name" value="3-HYDROXYISOBUTYRYL-COA HYDROLASE-LIKE PROTEIN 5"/>
    <property type="match status" value="1"/>
</dbReference>
<gene>
    <name evidence="4" type="ORF">PVL29_015045</name>
</gene>
<dbReference type="SUPFAM" id="SSF52096">
    <property type="entry name" value="ClpP/crotonase"/>
    <property type="match status" value="1"/>
</dbReference>
<evidence type="ECO:0000313" key="5">
    <source>
        <dbReference type="Proteomes" id="UP001168098"/>
    </source>
</evidence>
<comment type="similarity">
    <text evidence="2">Belongs to the enoyl-CoA hydratase/isomerase family.</text>
</comment>
<dbReference type="Proteomes" id="UP001168098">
    <property type="component" value="Unassembled WGS sequence"/>
</dbReference>
<dbReference type="InterPro" id="IPR029045">
    <property type="entry name" value="ClpP/crotonase-like_dom_sf"/>
</dbReference>
<reference evidence="4 5" key="1">
    <citation type="journal article" date="2023" name="BMC Biotechnol.">
        <title>Vitis rotundifolia cv Carlos genome sequencing.</title>
        <authorList>
            <person name="Huff M."/>
            <person name="Hulse-Kemp A."/>
            <person name="Scheffler B."/>
            <person name="Youngblood R."/>
            <person name="Simpson S."/>
            <person name="Babiker E."/>
            <person name="Staton M."/>
        </authorList>
    </citation>
    <scope>NUCLEOTIDE SEQUENCE [LARGE SCALE GENOMIC DNA]</scope>
    <source>
        <tissue evidence="4">Leaf</tissue>
    </source>
</reference>
<dbReference type="PANTHER" id="PTHR43176">
    <property type="entry name" value="3-HYDROXYISOBUTYRYL-COA HYDROLASE-RELATED"/>
    <property type="match status" value="1"/>
</dbReference>
<keyword evidence="1 2" id="KW-0378">Hydrolase</keyword>
<protein>
    <recommendedName>
        <fullName evidence="2">3-hydroxyisobutyryl-CoA hydrolase</fullName>
        <shortName evidence="2">HIB-CoA hydrolase</shortName>
        <shortName evidence="2">HIBYL-CoA-H</shortName>
        <ecNumber evidence="2">3.1.2.4</ecNumber>
    </recommendedName>
    <alternativeName>
        <fullName evidence="2">3-hydroxyisobutyryl-coenzyme A hydrolase</fullName>
    </alternativeName>
</protein>
<dbReference type="AlphaFoldDB" id="A0AA38ZBI8"/>
<dbReference type="GO" id="GO:0003860">
    <property type="term" value="F:3-hydroxyisobutyryl-CoA hydrolase activity"/>
    <property type="evidence" value="ECO:0007669"/>
    <property type="project" value="UniProtKB-UniRule"/>
</dbReference>
<dbReference type="InterPro" id="IPR045004">
    <property type="entry name" value="ECH_dom"/>
</dbReference>
<evidence type="ECO:0000313" key="4">
    <source>
        <dbReference type="EMBL" id="KAJ9685968.1"/>
    </source>
</evidence>
<evidence type="ECO:0000256" key="2">
    <source>
        <dbReference type="RuleBase" id="RU369070"/>
    </source>
</evidence>
<proteinExistence type="inferred from homology"/>
<dbReference type="Pfam" id="PF16113">
    <property type="entry name" value="ECH_2"/>
    <property type="match status" value="1"/>
</dbReference>
<dbReference type="CDD" id="cd06558">
    <property type="entry name" value="crotonase-like"/>
    <property type="match status" value="1"/>
</dbReference>
<accession>A0AA38ZBI8</accession>